<feature type="transmembrane region" description="Helical" evidence="1">
    <location>
        <begin position="209"/>
        <end position="231"/>
    </location>
</feature>
<dbReference type="AlphaFoldDB" id="A0AAW0FHG8"/>
<keyword evidence="1" id="KW-0812">Transmembrane</keyword>
<feature type="transmembrane region" description="Helical" evidence="1">
    <location>
        <begin position="55"/>
        <end position="76"/>
    </location>
</feature>
<sequence length="268" mass="28491">MPHDGRVPVHAEGMALVALSYEALGIIYADLGTSPLYVLNGIWPADGPVPPEEDVIGGVSAIIWAIIILPLIKYVFICPPFGTAEGEGGTFALYQGLFPPKHIDADSDRALTTYETTETSDLKSSRKSTISPKLRWPLMIWALFGTSLTLADGIFTPAVSVTSAVAGIAIAKPSVSGDVIPISIAFLVALFLVQFKGTHTLAFIFSPVMIAWFGLIAATGIVNIVSFPGILRAFDPSRAVLLFVRTKNYDLLAGILLALTGAEAMFAK</sequence>
<dbReference type="EMBL" id="JASBNA010000109">
    <property type="protein sequence ID" value="KAK7676632.1"/>
    <property type="molecule type" value="Genomic_DNA"/>
</dbReference>
<feature type="domain" description="K+ potassium transporter integral membrane" evidence="2">
    <location>
        <begin position="20"/>
        <end position="267"/>
    </location>
</feature>
<dbReference type="Proteomes" id="UP001385951">
    <property type="component" value="Unassembled WGS sequence"/>
</dbReference>
<evidence type="ECO:0000259" key="2">
    <source>
        <dbReference type="Pfam" id="PF02705"/>
    </source>
</evidence>
<evidence type="ECO:0000313" key="4">
    <source>
        <dbReference type="Proteomes" id="UP001385951"/>
    </source>
</evidence>
<dbReference type="PANTHER" id="PTHR30540:SF83">
    <property type="entry name" value="K+ POTASSIUM TRANSPORTER"/>
    <property type="match status" value="1"/>
</dbReference>
<dbReference type="InterPro" id="IPR053951">
    <property type="entry name" value="K_trans_N"/>
</dbReference>
<accession>A0AAW0FHG8</accession>
<evidence type="ECO:0000256" key="1">
    <source>
        <dbReference type="SAM" id="Phobius"/>
    </source>
</evidence>
<dbReference type="PANTHER" id="PTHR30540">
    <property type="entry name" value="OSMOTIC STRESS POTASSIUM TRANSPORTER"/>
    <property type="match status" value="1"/>
</dbReference>
<dbReference type="GO" id="GO:0016020">
    <property type="term" value="C:membrane"/>
    <property type="evidence" value="ECO:0007669"/>
    <property type="project" value="InterPro"/>
</dbReference>
<keyword evidence="4" id="KW-1185">Reference proteome</keyword>
<protein>
    <recommendedName>
        <fullName evidence="2">K+ potassium transporter integral membrane domain-containing protein</fullName>
    </recommendedName>
</protein>
<feature type="transmembrane region" description="Helical" evidence="1">
    <location>
        <begin position="136"/>
        <end position="159"/>
    </location>
</feature>
<reference evidence="3 4" key="1">
    <citation type="submission" date="2022-09" db="EMBL/GenBank/DDBJ databases">
        <authorList>
            <person name="Palmer J.M."/>
        </authorList>
    </citation>
    <scope>NUCLEOTIDE SEQUENCE [LARGE SCALE GENOMIC DNA]</scope>
    <source>
        <strain evidence="3 4">DSM 7382</strain>
    </source>
</reference>
<keyword evidence="1" id="KW-1133">Transmembrane helix</keyword>
<gene>
    <name evidence="3" type="ORF">QCA50_020375</name>
</gene>
<comment type="caution">
    <text evidence="3">The sequence shown here is derived from an EMBL/GenBank/DDBJ whole genome shotgun (WGS) entry which is preliminary data.</text>
</comment>
<evidence type="ECO:0000313" key="3">
    <source>
        <dbReference type="EMBL" id="KAK7676632.1"/>
    </source>
</evidence>
<name>A0AAW0FHG8_9APHY</name>
<dbReference type="GO" id="GO:0015079">
    <property type="term" value="F:potassium ion transmembrane transporter activity"/>
    <property type="evidence" value="ECO:0007669"/>
    <property type="project" value="InterPro"/>
</dbReference>
<proteinExistence type="predicted"/>
<dbReference type="Pfam" id="PF02705">
    <property type="entry name" value="K_trans"/>
    <property type="match status" value="1"/>
</dbReference>
<dbReference type="InterPro" id="IPR003855">
    <property type="entry name" value="K+_transporter"/>
</dbReference>
<feature type="transmembrane region" description="Helical" evidence="1">
    <location>
        <begin position="179"/>
        <end position="197"/>
    </location>
</feature>
<organism evidence="3 4">
    <name type="scientific">Cerrena zonata</name>
    <dbReference type="NCBI Taxonomy" id="2478898"/>
    <lineage>
        <taxon>Eukaryota</taxon>
        <taxon>Fungi</taxon>
        <taxon>Dikarya</taxon>
        <taxon>Basidiomycota</taxon>
        <taxon>Agaricomycotina</taxon>
        <taxon>Agaricomycetes</taxon>
        <taxon>Polyporales</taxon>
        <taxon>Cerrenaceae</taxon>
        <taxon>Cerrena</taxon>
    </lineage>
</organism>
<keyword evidence="1" id="KW-0472">Membrane</keyword>